<dbReference type="CDD" id="cd01949">
    <property type="entry name" value="GGDEF"/>
    <property type="match status" value="1"/>
</dbReference>
<dbReference type="RefSeq" id="WP_185678459.1">
    <property type="nucleotide sequence ID" value="NZ_JACLAX010000004.1"/>
</dbReference>
<evidence type="ECO:0000259" key="4">
    <source>
        <dbReference type="PROSITE" id="PS50887"/>
    </source>
</evidence>
<dbReference type="EMBL" id="JACLAX010000004">
    <property type="protein sequence ID" value="MBC2668564.1"/>
    <property type="molecule type" value="Genomic_DNA"/>
</dbReference>
<name>A0A7X1KPA7_9SPHN</name>
<dbReference type="NCBIfam" id="TIGR00254">
    <property type="entry name" value="GGDEF"/>
    <property type="match status" value="1"/>
</dbReference>
<dbReference type="PANTHER" id="PTHR44757:SF2">
    <property type="entry name" value="BIOFILM ARCHITECTURE MAINTENANCE PROTEIN MBAA"/>
    <property type="match status" value="1"/>
</dbReference>
<evidence type="ECO:0000256" key="1">
    <source>
        <dbReference type="SAM" id="MobiDB-lite"/>
    </source>
</evidence>
<feature type="compositionally biased region" description="Basic and acidic residues" evidence="1">
    <location>
        <begin position="1"/>
        <end position="10"/>
    </location>
</feature>
<dbReference type="SUPFAM" id="SSF55073">
    <property type="entry name" value="Nucleotide cyclase"/>
    <property type="match status" value="1"/>
</dbReference>
<keyword evidence="2" id="KW-0472">Membrane</keyword>
<dbReference type="InterPro" id="IPR035919">
    <property type="entry name" value="EAL_sf"/>
</dbReference>
<comment type="caution">
    <text evidence="5">The sequence shown here is derived from an EMBL/GenBank/DDBJ whole genome shotgun (WGS) entry which is preliminary data.</text>
</comment>
<sequence>MAAERPRTPADEPGPSGPHGPAPAVDRADRDLMALAIASAAVIMFVGNGASIMPVVVRALQGAGLPPDRLLTNALLLNIALIIFGLRRYRDLVEEVRERRLAETRARELADHDPLTGCLNRRAIARATDDLIAGSSARGEEVGFLMIDVDNFKRINDANGHSVGDGVLQVCARRIAELLPPRGLLARLGGDEFACVVPFAAGRPEPVEDFARRIAQHVARPVPVTRGELEVTVSVGIARSDALGDQDVLDAQALLHKAGIAMYQAKKAGKNNHRWFDPAMERDLRDRHALERALRSGIAAGDFVPYYQQQIDIATGRITGFEMLARWQSERYGHIGPEDFIPLAEEIGVIGDLSERLIRQALHDAREWDPALTLAVNISPLQLRDPWFAQRLLKLLIESNFPPHRLELEVTETCLHENLAQVRSLLVSLRNQGITISLDDFGSGYSSLSQLQSLPFDRLKIDRAFVSPMTGCAESATIVRAISSLGEGLGLPVTAEGVESAEIAAELRELGNLQAQGYLYGRPESAEQTRARLAALGLIASPALPAPAAPDAAAPAGTAPGPADPLSDVA</sequence>
<feature type="region of interest" description="Disordered" evidence="1">
    <location>
        <begin position="547"/>
        <end position="570"/>
    </location>
</feature>
<evidence type="ECO:0000256" key="2">
    <source>
        <dbReference type="SAM" id="Phobius"/>
    </source>
</evidence>
<feature type="domain" description="EAL" evidence="3">
    <location>
        <begin position="287"/>
        <end position="537"/>
    </location>
</feature>
<dbReference type="PANTHER" id="PTHR44757">
    <property type="entry name" value="DIGUANYLATE CYCLASE DGCP"/>
    <property type="match status" value="1"/>
</dbReference>
<dbReference type="AlphaFoldDB" id="A0A7X1KPA7"/>
<dbReference type="PROSITE" id="PS50883">
    <property type="entry name" value="EAL"/>
    <property type="match status" value="1"/>
</dbReference>
<accession>A0A7X1KPA7</accession>
<dbReference type="SMART" id="SM00267">
    <property type="entry name" value="GGDEF"/>
    <property type="match status" value="1"/>
</dbReference>
<protein>
    <submittedName>
        <fullName evidence="5">EAL domain-containing protein</fullName>
    </submittedName>
</protein>
<dbReference type="CDD" id="cd01948">
    <property type="entry name" value="EAL"/>
    <property type="match status" value="1"/>
</dbReference>
<evidence type="ECO:0000259" key="3">
    <source>
        <dbReference type="PROSITE" id="PS50883"/>
    </source>
</evidence>
<feature type="domain" description="GGDEF" evidence="4">
    <location>
        <begin position="140"/>
        <end position="278"/>
    </location>
</feature>
<evidence type="ECO:0000313" key="6">
    <source>
        <dbReference type="Proteomes" id="UP000551327"/>
    </source>
</evidence>
<dbReference type="InterPro" id="IPR052155">
    <property type="entry name" value="Biofilm_reg_signaling"/>
</dbReference>
<dbReference type="InterPro" id="IPR043128">
    <property type="entry name" value="Rev_trsase/Diguanyl_cyclase"/>
</dbReference>
<keyword evidence="2" id="KW-0812">Transmembrane</keyword>
<dbReference type="Gene3D" id="3.20.20.450">
    <property type="entry name" value="EAL domain"/>
    <property type="match status" value="1"/>
</dbReference>
<dbReference type="InterPro" id="IPR001633">
    <property type="entry name" value="EAL_dom"/>
</dbReference>
<evidence type="ECO:0000313" key="5">
    <source>
        <dbReference type="EMBL" id="MBC2668564.1"/>
    </source>
</evidence>
<dbReference type="SUPFAM" id="SSF141868">
    <property type="entry name" value="EAL domain-like"/>
    <property type="match status" value="1"/>
</dbReference>
<dbReference type="InterPro" id="IPR000160">
    <property type="entry name" value="GGDEF_dom"/>
</dbReference>
<dbReference type="InterPro" id="IPR029787">
    <property type="entry name" value="Nucleotide_cyclase"/>
</dbReference>
<dbReference type="Pfam" id="PF00990">
    <property type="entry name" value="GGDEF"/>
    <property type="match status" value="1"/>
</dbReference>
<feature type="compositionally biased region" description="Low complexity" evidence="1">
    <location>
        <begin position="549"/>
        <end position="570"/>
    </location>
</feature>
<proteinExistence type="predicted"/>
<reference evidence="5 6" key="1">
    <citation type="submission" date="2020-08" db="EMBL/GenBank/DDBJ databases">
        <title>The genome sequence of type strain Novosphingobium piscinae KCTC 42194.</title>
        <authorList>
            <person name="Liu Y."/>
        </authorList>
    </citation>
    <scope>NUCLEOTIDE SEQUENCE [LARGE SCALE GENOMIC DNA]</scope>
    <source>
        <strain evidence="5 6">KCTC 42194</strain>
    </source>
</reference>
<feature type="transmembrane region" description="Helical" evidence="2">
    <location>
        <begin position="32"/>
        <end position="50"/>
    </location>
</feature>
<gene>
    <name evidence="5" type="ORF">H7F53_05350</name>
</gene>
<organism evidence="5 6">
    <name type="scientific">Novosphingobium piscinae</name>
    <dbReference type="NCBI Taxonomy" id="1507448"/>
    <lineage>
        <taxon>Bacteria</taxon>
        <taxon>Pseudomonadati</taxon>
        <taxon>Pseudomonadota</taxon>
        <taxon>Alphaproteobacteria</taxon>
        <taxon>Sphingomonadales</taxon>
        <taxon>Sphingomonadaceae</taxon>
        <taxon>Novosphingobium</taxon>
    </lineage>
</organism>
<keyword evidence="2" id="KW-1133">Transmembrane helix</keyword>
<keyword evidence="6" id="KW-1185">Reference proteome</keyword>
<dbReference type="Gene3D" id="3.30.70.270">
    <property type="match status" value="1"/>
</dbReference>
<dbReference type="Pfam" id="PF00563">
    <property type="entry name" value="EAL"/>
    <property type="match status" value="1"/>
</dbReference>
<feature type="region of interest" description="Disordered" evidence="1">
    <location>
        <begin position="1"/>
        <end position="25"/>
    </location>
</feature>
<dbReference type="PROSITE" id="PS50887">
    <property type="entry name" value="GGDEF"/>
    <property type="match status" value="1"/>
</dbReference>
<dbReference type="Proteomes" id="UP000551327">
    <property type="component" value="Unassembled WGS sequence"/>
</dbReference>
<dbReference type="SMART" id="SM00052">
    <property type="entry name" value="EAL"/>
    <property type="match status" value="1"/>
</dbReference>